<comment type="catalytic activity">
    <reaction evidence="1 8">
        <text>malonyl-[ACP] + S-adenosyl-L-methionine = malonyl-[ACP] methyl ester + S-adenosyl-L-homocysteine</text>
        <dbReference type="Rhea" id="RHEA:17105"/>
        <dbReference type="Rhea" id="RHEA-COMP:9623"/>
        <dbReference type="Rhea" id="RHEA-COMP:9954"/>
        <dbReference type="ChEBI" id="CHEBI:57856"/>
        <dbReference type="ChEBI" id="CHEBI:59789"/>
        <dbReference type="ChEBI" id="CHEBI:78449"/>
        <dbReference type="ChEBI" id="CHEBI:78845"/>
        <dbReference type="EC" id="2.1.1.197"/>
    </reaction>
</comment>
<dbReference type="PANTHER" id="PTHR13090:SF1">
    <property type="entry name" value="ARGININE-HYDROXYLASE NDUFAF5, MITOCHONDRIAL"/>
    <property type="match status" value="1"/>
</dbReference>
<accession>A0ABQ2E4R0</accession>
<dbReference type="RefSeq" id="WP_132985944.1">
    <property type="nucleotide sequence ID" value="NZ_BMME01000001.1"/>
</dbReference>
<feature type="domain" description="Methyltransferase type 11" evidence="9">
    <location>
        <begin position="54"/>
        <end position="153"/>
    </location>
</feature>
<keyword evidence="7 8" id="KW-0093">Biotin biosynthesis</keyword>
<dbReference type="PANTHER" id="PTHR13090">
    <property type="entry name" value="ARGININE-HYDROXYLASE NDUFAF5, MITOCHONDRIAL"/>
    <property type="match status" value="1"/>
</dbReference>
<dbReference type="HAMAP" id="MF_00835">
    <property type="entry name" value="BioC"/>
    <property type="match status" value="1"/>
</dbReference>
<evidence type="ECO:0000256" key="3">
    <source>
        <dbReference type="ARBA" id="ARBA00012327"/>
    </source>
</evidence>
<dbReference type="InterPro" id="IPR013216">
    <property type="entry name" value="Methyltransf_11"/>
</dbReference>
<organism evidence="10 11">
    <name type="scientific">Luteimonas terricola</name>
    <dbReference type="NCBI Taxonomy" id="645597"/>
    <lineage>
        <taxon>Bacteria</taxon>
        <taxon>Pseudomonadati</taxon>
        <taxon>Pseudomonadota</taxon>
        <taxon>Gammaproteobacteria</taxon>
        <taxon>Lysobacterales</taxon>
        <taxon>Lysobacteraceae</taxon>
        <taxon>Luteimonas</taxon>
    </lineage>
</organism>
<dbReference type="EMBL" id="BMME01000001">
    <property type="protein sequence ID" value="GGJ95853.1"/>
    <property type="molecule type" value="Genomic_DNA"/>
</dbReference>
<comment type="caution">
    <text evidence="10">The sequence shown here is derived from an EMBL/GenBank/DDBJ whole genome shotgun (WGS) entry which is preliminary data.</text>
</comment>
<dbReference type="NCBIfam" id="TIGR02072">
    <property type="entry name" value="BioC"/>
    <property type="match status" value="1"/>
</dbReference>
<dbReference type="InterPro" id="IPR011814">
    <property type="entry name" value="BioC"/>
</dbReference>
<keyword evidence="5 8" id="KW-0808">Transferase</keyword>
<comment type="function">
    <text evidence="8">Converts the free carboxyl group of a malonyl-thioester to its methyl ester by transfer of a methyl group from S-adenosyl-L-methionine (SAM). It allows to synthesize pimeloyl-ACP via the fatty acid synthetic pathway.</text>
</comment>
<evidence type="ECO:0000256" key="8">
    <source>
        <dbReference type="HAMAP-Rule" id="MF_00835"/>
    </source>
</evidence>
<evidence type="ECO:0000256" key="4">
    <source>
        <dbReference type="ARBA" id="ARBA00022603"/>
    </source>
</evidence>
<dbReference type="InterPro" id="IPR050602">
    <property type="entry name" value="Malonyl-ACP_OMT"/>
</dbReference>
<dbReference type="EC" id="2.1.1.197" evidence="3 8"/>
<comment type="pathway">
    <text evidence="2 8">Cofactor biosynthesis; biotin biosynthesis.</text>
</comment>
<gene>
    <name evidence="8 10" type="primary">bioC</name>
    <name evidence="10" type="ORF">GCM10011394_00800</name>
</gene>
<keyword evidence="4 8" id="KW-0489">Methyltransferase</keyword>
<dbReference type="Proteomes" id="UP000599009">
    <property type="component" value="Unassembled WGS sequence"/>
</dbReference>
<evidence type="ECO:0000259" key="9">
    <source>
        <dbReference type="Pfam" id="PF08241"/>
    </source>
</evidence>
<keyword evidence="11" id="KW-1185">Reference proteome</keyword>
<keyword evidence="6 8" id="KW-0949">S-adenosyl-L-methionine</keyword>
<reference evidence="11" key="1">
    <citation type="journal article" date="2019" name="Int. J. Syst. Evol. Microbiol.">
        <title>The Global Catalogue of Microorganisms (GCM) 10K type strain sequencing project: providing services to taxonomists for standard genome sequencing and annotation.</title>
        <authorList>
            <consortium name="The Broad Institute Genomics Platform"/>
            <consortium name="The Broad Institute Genome Sequencing Center for Infectious Disease"/>
            <person name="Wu L."/>
            <person name="Ma J."/>
        </authorList>
    </citation>
    <scope>NUCLEOTIDE SEQUENCE [LARGE SCALE GENOMIC DNA]</scope>
    <source>
        <strain evidence="11">CGMCC 1.8985</strain>
    </source>
</reference>
<evidence type="ECO:0000313" key="10">
    <source>
        <dbReference type="EMBL" id="GGJ95853.1"/>
    </source>
</evidence>
<evidence type="ECO:0000256" key="2">
    <source>
        <dbReference type="ARBA" id="ARBA00004746"/>
    </source>
</evidence>
<comment type="similarity">
    <text evidence="8">Belongs to the methyltransferase superfamily.</text>
</comment>
<protein>
    <recommendedName>
        <fullName evidence="3 8">Malonyl-[acyl-carrier protein] O-methyltransferase</fullName>
        <shortName evidence="8">Malonyl-ACP O-methyltransferase</shortName>
        <ecNumber evidence="3 8">2.1.1.197</ecNumber>
    </recommendedName>
    <alternativeName>
        <fullName evidence="8">Biotin synthesis protein BioC</fullName>
    </alternativeName>
</protein>
<evidence type="ECO:0000313" key="11">
    <source>
        <dbReference type="Proteomes" id="UP000599009"/>
    </source>
</evidence>
<evidence type="ECO:0000256" key="7">
    <source>
        <dbReference type="ARBA" id="ARBA00022756"/>
    </source>
</evidence>
<dbReference type="SUPFAM" id="SSF53335">
    <property type="entry name" value="S-adenosyl-L-methionine-dependent methyltransferases"/>
    <property type="match status" value="1"/>
</dbReference>
<sequence>MSGTGEIFDRRQVRRAFSRAAGSYSAAADLQREVESRLFESLEYLGEQVPADIVDLGSGPGTAAVELRRRWPKARVVAIDLALPMLRQVAPKRGWNPLQRPIDRVCADVRALPLADDSVDLIFSNLCVQWVDDLDAMLAGFRRVLRPGGLLLCSTFGPDTLHELRAAFSAADDRAHVSPFGGIAGFGDALMRAGFRDPVLDREVDVHGHADMAGLMRGLRQLGATNALSARRRALTGRGRFAAAQAAYEPWRGDDGLLPATWETITALAWAPAHGQPIREGGEDVARFPAAGIPVRRRRG</sequence>
<evidence type="ECO:0000256" key="6">
    <source>
        <dbReference type="ARBA" id="ARBA00022691"/>
    </source>
</evidence>
<dbReference type="InterPro" id="IPR029063">
    <property type="entry name" value="SAM-dependent_MTases_sf"/>
</dbReference>
<evidence type="ECO:0000256" key="1">
    <source>
        <dbReference type="ARBA" id="ARBA00000852"/>
    </source>
</evidence>
<dbReference type="CDD" id="cd02440">
    <property type="entry name" value="AdoMet_MTases"/>
    <property type="match status" value="1"/>
</dbReference>
<dbReference type="Pfam" id="PF08241">
    <property type="entry name" value="Methyltransf_11"/>
    <property type="match status" value="1"/>
</dbReference>
<proteinExistence type="inferred from homology"/>
<name>A0ABQ2E4R0_9GAMM</name>
<dbReference type="Gene3D" id="3.40.50.150">
    <property type="entry name" value="Vaccinia Virus protein VP39"/>
    <property type="match status" value="1"/>
</dbReference>
<evidence type="ECO:0000256" key="5">
    <source>
        <dbReference type="ARBA" id="ARBA00022679"/>
    </source>
</evidence>